<feature type="transmembrane region" description="Helical" evidence="6">
    <location>
        <begin position="192"/>
        <end position="216"/>
    </location>
</feature>
<dbReference type="PANTHER" id="PTHR34820">
    <property type="entry name" value="INNER MEMBRANE PROTEIN YEBZ"/>
    <property type="match status" value="1"/>
</dbReference>
<comment type="subcellular location">
    <subcellularLocation>
        <location evidence="1">Cell membrane</location>
        <topology evidence="1">Multi-pass membrane protein</topology>
    </subcellularLocation>
</comment>
<evidence type="ECO:0000256" key="1">
    <source>
        <dbReference type="ARBA" id="ARBA00004651"/>
    </source>
</evidence>
<comment type="caution">
    <text evidence="8">The sequence shown here is derived from an EMBL/GenBank/DDBJ whole genome shotgun (WGS) entry which is preliminary data.</text>
</comment>
<dbReference type="Proteomes" id="UP001069802">
    <property type="component" value="Unassembled WGS sequence"/>
</dbReference>
<feature type="transmembrane region" description="Helical" evidence="6">
    <location>
        <begin position="146"/>
        <end position="172"/>
    </location>
</feature>
<keyword evidence="2" id="KW-1003">Cell membrane</keyword>
<evidence type="ECO:0000313" key="9">
    <source>
        <dbReference type="Proteomes" id="UP001069802"/>
    </source>
</evidence>
<proteinExistence type="predicted"/>
<evidence type="ECO:0000313" key="8">
    <source>
        <dbReference type="EMBL" id="MCZ4281453.1"/>
    </source>
</evidence>
<keyword evidence="3 6" id="KW-0812">Transmembrane</keyword>
<dbReference type="Pfam" id="PF05425">
    <property type="entry name" value="CopD"/>
    <property type="match status" value="1"/>
</dbReference>
<feature type="transmembrane region" description="Helical" evidence="6">
    <location>
        <begin position="53"/>
        <end position="73"/>
    </location>
</feature>
<dbReference type="RefSeq" id="WP_269423603.1">
    <property type="nucleotide sequence ID" value="NZ_JAPWGY010000003.1"/>
</dbReference>
<name>A0ABT4LK17_9PROT</name>
<gene>
    <name evidence="8" type="ORF">O4H49_11735</name>
</gene>
<dbReference type="EMBL" id="JAPWGY010000003">
    <property type="protein sequence ID" value="MCZ4281453.1"/>
    <property type="molecule type" value="Genomic_DNA"/>
</dbReference>
<feature type="transmembrane region" description="Helical" evidence="6">
    <location>
        <begin position="85"/>
        <end position="108"/>
    </location>
</feature>
<reference evidence="8" key="1">
    <citation type="submission" date="2022-12" db="EMBL/GenBank/DDBJ databases">
        <title>Bacterial isolates from different developmental stages of Nematostella vectensis.</title>
        <authorList>
            <person name="Fraune S."/>
        </authorList>
    </citation>
    <scope>NUCLEOTIDE SEQUENCE</scope>
    <source>
        <strain evidence="8">G21630-S1</strain>
    </source>
</reference>
<evidence type="ECO:0000256" key="6">
    <source>
        <dbReference type="SAM" id="Phobius"/>
    </source>
</evidence>
<keyword evidence="9" id="KW-1185">Reference proteome</keyword>
<dbReference type="InterPro" id="IPR008457">
    <property type="entry name" value="Cu-R_CopD_dom"/>
</dbReference>
<dbReference type="InterPro" id="IPR032694">
    <property type="entry name" value="CopC/D"/>
</dbReference>
<sequence length="294" mass="31504">MFSDTLIELLLLGEKAVLYGLSLFACGSTIFSLIFSADIILIKNQIFRLIRRLSLCGILFVALSLATNTIWLGGGEITALADLQLVQLVLFSDAGKLSMLLALGFLLFTLSGTTTAISSLSIIGLLLILTSYVLTGHTSLYSPEILLKTLILFHLVVASFWAGSFAPLLMLLKKAPASAAPTLEHFGRVASWLIPLLLISGAVMAWFIAGGFQGLFNTAYGWVLLGKIGIVGLLLGVAGLNKLYLVPSISRGSPLAIQHLQRSIWCEILLVVVILLATASITTLVPPENLGHRM</sequence>
<evidence type="ECO:0000256" key="3">
    <source>
        <dbReference type="ARBA" id="ARBA00022692"/>
    </source>
</evidence>
<evidence type="ECO:0000259" key="7">
    <source>
        <dbReference type="Pfam" id="PF05425"/>
    </source>
</evidence>
<keyword evidence="5 6" id="KW-0472">Membrane</keyword>
<feature type="transmembrane region" description="Helical" evidence="6">
    <location>
        <begin position="115"/>
        <end position="134"/>
    </location>
</feature>
<accession>A0ABT4LK17</accession>
<protein>
    <submittedName>
        <fullName evidence="8">CopD family protein</fullName>
    </submittedName>
</protein>
<feature type="transmembrane region" description="Helical" evidence="6">
    <location>
        <begin position="264"/>
        <end position="285"/>
    </location>
</feature>
<keyword evidence="4 6" id="KW-1133">Transmembrane helix</keyword>
<dbReference type="PANTHER" id="PTHR34820:SF4">
    <property type="entry name" value="INNER MEMBRANE PROTEIN YEBZ"/>
    <property type="match status" value="1"/>
</dbReference>
<feature type="transmembrane region" description="Helical" evidence="6">
    <location>
        <begin position="222"/>
        <end position="244"/>
    </location>
</feature>
<evidence type="ECO:0000256" key="2">
    <source>
        <dbReference type="ARBA" id="ARBA00022475"/>
    </source>
</evidence>
<feature type="transmembrane region" description="Helical" evidence="6">
    <location>
        <begin position="16"/>
        <end position="41"/>
    </location>
</feature>
<evidence type="ECO:0000256" key="4">
    <source>
        <dbReference type="ARBA" id="ARBA00022989"/>
    </source>
</evidence>
<organism evidence="8 9">
    <name type="scientific">Kiloniella laminariae</name>
    <dbReference type="NCBI Taxonomy" id="454162"/>
    <lineage>
        <taxon>Bacteria</taxon>
        <taxon>Pseudomonadati</taxon>
        <taxon>Pseudomonadota</taxon>
        <taxon>Alphaproteobacteria</taxon>
        <taxon>Rhodospirillales</taxon>
        <taxon>Kiloniellaceae</taxon>
        <taxon>Kiloniella</taxon>
    </lineage>
</organism>
<feature type="domain" description="Copper resistance protein D" evidence="7">
    <location>
        <begin position="182"/>
        <end position="280"/>
    </location>
</feature>
<evidence type="ECO:0000256" key="5">
    <source>
        <dbReference type="ARBA" id="ARBA00023136"/>
    </source>
</evidence>